<evidence type="ECO:0008006" key="7">
    <source>
        <dbReference type="Google" id="ProtNLM"/>
    </source>
</evidence>
<sequence>MGGGMDYPPGRGPQERSRHADAGQNDNFYAVVDMGSNGIRCSISDLTSPTTRVIPTVHFHRVNISLYEAQVDPNTGERVPISQRVIDRVVSAIVRFQIICVELGVPASNIRIIATEATRTAINSEAFTNAILSKTGITVELLRKEEEGIIGAWGIASSFSDVEGLALDLGGGSMQMTWIISHTGSVRISPLGAVSFPYGAAALTQKLADLKRNKSEEDAKKATEEFRKEMADNFRSAFERLKVPETLKAKAHAQGGFPLYLSGGGFRGWGYLLLYLHQTRGQNYPISIINGYTAPKADFENTDALKEVARTADEIFRVSDRRRGQVPSVAFLVNTLAESLPYGIKEAHFCQGGVREGVLFREMLPVVRQQDPLEVATARYAPASAQAIAALMLASLPRPGQSRSVPSVITVHLVQSFANSLYVHASMAKEVSSSAALFSTSTGILASTHGIPHAHRALLALMLQERYGGELPPRDIGFKSHMQGILTPEEVWWTRYLGKIGYIIGQIYLTGAIDTSKPRIVPSAKWVNNLGKKEDQEGVELRIAIQKVSYDPTQLKEELQKDTRKLEKVGKRKNWIGGRDGWGLKVRVLVEEEDLLVSPTLATFQ</sequence>
<dbReference type="Pfam" id="PF23566">
    <property type="entry name" value="RTG2_C"/>
    <property type="match status" value="1"/>
</dbReference>
<keyword evidence="6" id="KW-1185">Reference proteome</keyword>
<dbReference type="GO" id="GO:0006357">
    <property type="term" value="P:regulation of transcription by RNA polymerase II"/>
    <property type="evidence" value="ECO:0007669"/>
    <property type="project" value="TreeGrafter"/>
</dbReference>
<dbReference type="Gene3D" id="1.10.3210.10">
    <property type="entry name" value="Hypothetical protein af1432"/>
    <property type="match status" value="1"/>
</dbReference>
<dbReference type="AlphaFoldDB" id="A0A9W9XEF8"/>
<comment type="caution">
    <text evidence="5">The sequence shown here is derived from an EMBL/GenBank/DDBJ whole genome shotgun (WGS) entry which is preliminary data.</text>
</comment>
<dbReference type="InterPro" id="IPR057512">
    <property type="entry name" value="RTG2_C"/>
</dbReference>
<reference evidence="5" key="1">
    <citation type="submission" date="2022-12" db="EMBL/GenBank/DDBJ databases">
        <authorList>
            <person name="Petersen C."/>
        </authorList>
    </citation>
    <scope>NUCLEOTIDE SEQUENCE</scope>
    <source>
        <strain evidence="5">IBT 30728</strain>
    </source>
</reference>
<evidence type="ECO:0000256" key="1">
    <source>
        <dbReference type="SAM" id="Coils"/>
    </source>
</evidence>
<evidence type="ECO:0000256" key="2">
    <source>
        <dbReference type="SAM" id="MobiDB-lite"/>
    </source>
</evidence>
<feature type="coiled-coil region" evidence="1">
    <location>
        <begin position="200"/>
        <end position="232"/>
    </location>
</feature>
<accession>A0A9W9XEF8</accession>
<evidence type="ECO:0000259" key="3">
    <source>
        <dbReference type="Pfam" id="PF02541"/>
    </source>
</evidence>
<dbReference type="InterPro" id="IPR003695">
    <property type="entry name" value="Ppx_GppA_N"/>
</dbReference>
<protein>
    <recommendedName>
        <fullName evidence="7">Ppx/GppA phosphatase domain-containing protein</fullName>
    </recommendedName>
</protein>
<dbReference type="Pfam" id="PF02541">
    <property type="entry name" value="Ppx-GppA"/>
    <property type="match status" value="1"/>
</dbReference>
<dbReference type="SUPFAM" id="SSF53067">
    <property type="entry name" value="Actin-like ATPase domain"/>
    <property type="match status" value="2"/>
</dbReference>
<reference evidence="5" key="2">
    <citation type="journal article" date="2023" name="IMA Fungus">
        <title>Comparative genomic study of the Penicillium genus elucidates a diverse pangenome and 15 lateral gene transfer events.</title>
        <authorList>
            <person name="Petersen C."/>
            <person name="Sorensen T."/>
            <person name="Nielsen M.R."/>
            <person name="Sondergaard T.E."/>
            <person name="Sorensen J.L."/>
            <person name="Fitzpatrick D.A."/>
            <person name="Frisvad J.C."/>
            <person name="Nielsen K.L."/>
        </authorList>
    </citation>
    <scope>NUCLEOTIDE SEQUENCE</scope>
    <source>
        <strain evidence="5">IBT 30728</strain>
    </source>
</reference>
<organism evidence="5 6">
    <name type="scientific">Penicillium diatomitis</name>
    <dbReference type="NCBI Taxonomy" id="2819901"/>
    <lineage>
        <taxon>Eukaryota</taxon>
        <taxon>Fungi</taxon>
        <taxon>Dikarya</taxon>
        <taxon>Ascomycota</taxon>
        <taxon>Pezizomycotina</taxon>
        <taxon>Eurotiomycetes</taxon>
        <taxon>Eurotiomycetidae</taxon>
        <taxon>Eurotiales</taxon>
        <taxon>Aspergillaceae</taxon>
        <taxon>Penicillium</taxon>
    </lineage>
</organism>
<evidence type="ECO:0000259" key="4">
    <source>
        <dbReference type="Pfam" id="PF23566"/>
    </source>
</evidence>
<dbReference type="PANTHER" id="PTHR30005:SF0">
    <property type="entry name" value="RETROGRADE REGULATION PROTEIN 2"/>
    <property type="match status" value="1"/>
</dbReference>
<dbReference type="InterPro" id="IPR050273">
    <property type="entry name" value="GppA/Ppx_hydrolase"/>
</dbReference>
<feature type="region of interest" description="Disordered" evidence="2">
    <location>
        <begin position="1"/>
        <end position="20"/>
    </location>
</feature>
<dbReference type="EMBL" id="JAPWDQ010000003">
    <property type="protein sequence ID" value="KAJ5490716.1"/>
    <property type="molecule type" value="Genomic_DNA"/>
</dbReference>
<feature type="domain" description="RTG2 C-terminal" evidence="4">
    <location>
        <begin position="371"/>
        <end position="592"/>
    </location>
</feature>
<dbReference type="PANTHER" id="PTHR30005">
    <property type="entry name" value="EXOPOLYPHOSPHATASE"/>
    <property type="match status" value="1"/>
</dbReference>
<keyword evidence="1" id="KW-0175">Coiled coil</keyword>
<dbReference type="GeneID" id="81622135"/>
<name>A0A9W9XEF8_9EURO</name>
<evidence type="ECO:0000313" key="5">
    <source>
        <dbReference type="EMBL" id="KAJ5490716.1"/>
    </source>
</evidence>
<dbReference type="Proteomes" id="UP001148312">
    <property type="component" value="Unassembled WGS sequence"/>
</dbReference>
<dbReference type="InterPro" id="IPR043129">
    <property type="entry name" value="ATPase_NBD"/>
</dbReference>
<gene>
    <name evidence="5" type="ORF">N7539_002283</name>
</gene>
<dbReference type="FunFam" id="3.30.420.40:FF:000191">
    <property type="entry name" value="Retrograde regulation protein 2"/>
    <property type="match status" value="1"/>
</dbReference>
<evidence type="ECO:0000313" key="6">
    <source>
        <dbReference type="Proteomes" id="UP001148312"/>
    </source>
</evidence>
<feature type="domain" description="Ppx/GppA phosphatase N-terminal" evidence="3">
    <location>
        <begin position="54"/>
        <end position="364"/>
    </location>
</feature>
<dbReference type="Gene3D" id="3.30.420.150">
    <property type="entry name" value="Exopolyphosphatase. Domain 2"/>
    <property type="match status" value="1"/>
</dbReference>
<proteinExistence type="predicted"/>
<dbReference type="RefSeq" id="XP_056791845.1">
    <property type="nucleotide sequence ID" value="XM_056931886.1"/>
</dbReference>
<dbReference type="Gene3D" id="3.30.420.40">
    <property type="match status" value="1"/>
</dbReference>